<name>A0A1M6ATL6_9ACTN</name>
<evidence type="ECO:0000256" key="2">
    <source>
        <dbReference type="SAM" id="Phobius"/>
    </source>
</evidence>
<feature type="transmembrane region" description="Helical" evidence="2">
    <location>
        <begin position="134"/>
        <end position="154"/>
    </location>
</feature>
<sequence length="169" mass="17451">MSPKKRRQRRRGRESGRGPAPEHAGRAGAPPGPDPGAGAPGRVSRTPVVVHDPPDRRVTALWVVLGLLWGLGSPLALAVLLFTTLDAAAVDPGDPRGAARAVDAIGTSLIWLLVLALAVPALSAVAAVVLRRKIAAIGFTAALAVSAALVFWAMPPAELWDALRAHLTG</sequence>
<organism evidence="3 4">
    <name type="scientific">Nocardiopsis flavescens</name>
    <dbReference type="NCBI Taxonomy" id="758803"/>
    <lineage>
        <taxon>Bacteria</taxon>
        <taxon>Bacillati</taxon>
        <taxon>Actinomycetota</taxon>
        <taxon>Actinomycetes</taxon>
        <taxon>Streptosporangiales</taxon>
        <taxon>Nocardiopsidaceae</taxon>
        <taxon>Nocardiopsis</taxon>
    </lineage>
</organism>
<evidence type="ECO:0000313" key="3">
    <source>
        <dbReference type="EMBL" id="SHI39802.1"/>
    </source>
</evidence>
<dbReference type="RefSeq" id="WP_073373799.1">
    <property type="nucleotide sequence ID" value="NZ_FQZK01000001.1"/>
</dbReference>
<gene>
    <name evidence="3" type="ORF">SAMN05421803_101108</name>
</gene>
<evidence type="ECO:0000256" key="1">
    <source>
        <dbReference type="SAM" id="MobiDB-lite"/>
    </source>
</evidence>
<keyword evidence="4" id="KW-1185">Reference proteome</keyword>
<protein>
    <submittedName>
        <fullName evidence="3">Uncharacterized protein</fullName>
    </submittedName>
</protein>
<feature type="region of interest" description="Disordered" evidence="1">
    <location>
        <begin position="1"/>
        <end position="50"/>
    </location>
</feature>
<dbReference type="OrthoDB" id="3431684at2"/>
<keyword evidence="2" id="KW-0472">Membrane</keyword>
<feature type="compositionally biased region" description="Low complexity" evidence="1">
    <location>
        <begin position="36"/>
        <end position="50"/>
    </location>
</feature>
<evidence type="ECO:0000313" key="4">
    <source>
        <dbReference type="Proteomes" id="UP000184452"/>
    </source>
</evidence>
<feature type="transmembrane region" description="Helical" evidence="2">
    <location>
        <begin position="60"/>
        <end position="85"/>
    </location>
</feature>
<dbReference type="Proteomes" id="UP000184452">
    <property type="component" value="Unassembled WGS sequence"/>
</dbReference>
<feature type="compositionally biased region" description="Basic residues" evidence="1">
    <location>
        <begin position="1"/>
        <end position="12"/>
    </location>
</feature>
<dbReference type="STRING" id="758803.SAMN05421803_101108"/>
<feature type="transmembrane region" description="Helical" evidence="2">
    <location>
        <begin position="105"/>
        <end position="127"/>
    </location>
</feature>
<proteinExistence type="predicted"/>
<keyword evidence="2" id="KW-1133">Transmembrane helix</keyword>
<feature type="compositionally biased region" description="Low complexity" evidence="1">
    <location>
        <begin position="17"/>
        <end position="29"/>
    </location>
</feature>
<reference evidence="3 4" key="1">
    <citation type="submission" date="2016-11" db="EMBL/GenBank/DDBJ databases">
        <authorList>
            <person name="Jaros S."/>
            <person name="Januszkiewicz K."/>
            <person name="Wedrychowicz H."/>
        </authorList>
    </citation>
    <scope>NUCLEOTIDE SEQUENCE [LARGE SCALE GENOMIC DNA]</scope>
    <source>
        <strain evidence="3 4">CGMCC 4.5723</strain>
    </source>
</reference>
<dbReference type="EMBL" id="FQZK01000001">
    <property type="protein sequence ID" value="SHI39802.1"/>
    <property type="molecule type" value="Genomic_DNA"/>
</dbReference>
<accession>A0A1M6ATL6</accession>
<dbReference type="AlphaFoldDB" id="A0A1M6ATL6"/>
<keyword evidence="2" id="KW-0812">Transmembrane</keyword>